<name>A0A8S3XU51_PARAO</name>
<reference evidence="1" key="1">
    <citation type="submission" date="2021-04" db="EMBL/GenBank/DDBJ databases">
        <authorList>
            <person name="Tunstrom K."/>
        </authorList>
    </citation>
    <scope>NUCLEOTIDE SEQUENCE</scope>
</reference>
<accession>A0A8S3XU51</accession>
<comment type="caution">
    <text evidence="1">The sequence shown here is derived from an EMBL/GenBank/DDBJ whole genome shotgun (WGS) entry which is preliminary data.</text>
</comment>
<dbReference type="Proteomes" id="UP000691718">
    <property type="component" value="Unassembled WGS sequence"/>
</dbReference>
<dbReference type="AlphaFoldDB" id="A0A8S3XU51"/>
<protein>
    <submittedName>
        <fullName evidence="1">(apollo) hypothetical protein</fullName>
    </submittedName>
</protein>
<dbReference type="EMBL" id="CAJQZP010001278">
    <property type="protein sequence ID" value="CAG5035890.1"/>
    <property type="molecule type" value="Genomic_DNA"/>
</dbReference>
<sequence>MLPKFTETNTLFQSETPMITKLNTKMNDLFHELLSTYMTTAHIANTELEKIDPTDENNFKNLDDIYLGLGVSKQFSTNEIAAEKKKDFKKKCRNFLIKACVGIRKRFALNDPVLVGISKLDPETCLDISDRDESIQYILSLMPRLTSTSMIEQQALDDQWRKLPKLKGNFDAAIRPDEFWHKVSN</sequence>
<proteinExistence type="predicted"/>
<organism evidence="1 2">
    <name type="scientific">Parnassius apollo</name>
    <name type="common">Apollo butterfly</name>
    <name type="synonym">Papilio apollo</name>
    <dbReference type="NCBI Taxonomy" id="110799"/>
    <lineage>
        <taxon>Eukaryota</taxon>
        <taxon>Metazoa</taxon>
        <taxon>Ecdysozoa</taxon>
        <taxon>Arthropoda</taxon>
        <taxon>Hexapoda</taxon>
        <taxon>Insecta</taxon>
        <taxon>Pterygota</taxon>
        <taxon>Neoptera</taxon>
        <taxon>Endopterygota</taxon>
        <taxon>Lepidoptera</taxon>
        <taxon>Glossata</taxon>
        <taxon>Ditrysia</taxon>
        <taxon>Papilionoidea</taxon>
        <taxon>Papilionidae</taxon>
        <taxon>Parnassiinae</taxon>
        <taxon>Parnassini</taxon>
        <taxon>Parnassius</taxon>
        <taxon>Parnassius</taxon>
    </lineage>
</organism>
<dbReference type="OrthoDB" id="6159421at2759"/>
<evidence type="ECO:0000313" key="2">
    <source>
        <dbReference type="Proteomes" id="UP000691718"/>
    </source>
</evidence>
<evidence type="ECO:0000313" key="1">
    <source>
        <dbReference type="EMBL" id="CAG5035890.1"/>
    </source>
</evidence>
<keyword evidence="2" id="KW-1185">Reference proteome</keyword>
<gene>
    <name evidence="1" type="ORF">PAPOLLO_LOCUS20689</name>
</gene>